<dbReference type="InterPro" id="IPR011006">
    <property type="entry name" value="CheY-like_superfamily"/>
</dbReference>
<evidence type="ECO:0000313" key="5">
    <source>
        <dbReference type="Proteomes" id="UP001204445"/>
    </source>
</evidence>
<proteinExistence type="predicted"/>
<name>A0AAE3HJ72_9GAMM</name>
<dbReference type="Gene3D" id="3.40.50.2300">
    <property type="match status" value="1"/>
</dbReference>
<dbReference type="SUPFAM" id="SSF46894">
    <property type="entry name" value="C-terminal effector domain of the bipartite response regulators"/>
    <property type="match status" value="1"/>
</dbReference>
<dbReference type="CDD" id="cd17535">
    <property type="entry name" value="REC_NarL-like"/>
    <property type="match status" value="1"/>
</dbReference>
<accession>A0AAE3HJ72</accession>
<evidence type="ECO:0000256" key="2">
    <source>
        <dbReference type="PROSITE-ProRule" id="PRU00169"/>
    </source>
</evidence>
<feature type="domain" description="Response regulatory" evidence="3">
    <location>
        <begin position="8"/>
        <end position="123"/>
    </location>
</feature>
<organism evidence="4 5">
    <name type="scientific">Methylohalomonas lacus</name>
    <dbReference type="NCBI Taxonomy" id="398773"/>
    <lineage>
        <taxon>Bacteria</taxon>
        <taxon>Pseudomonadati</taxon>
        <taxon>Pseudomonadota</taxon>
        <taxon>Gammaproteobacteria</taxon>
        <taxon>Methylohalomonadales</taxon>
        <taxon>Methylohalomonadaceae</taxon>
        <taxon>Methylohalomonas</taxon>
    </lineage>
</organism>
<keyword evidence="1 4" id="KW-0238">DNA-binding</keyword>
<dbReference type="SUPFAM" id="SSF52172">
    <property type="entry name" value="CheY-like"/>
    <property type="match status" value="1"/>
</dbReference>
<dbReference type="GO" id="GO:0000160">
    <property type="term" value="P:phosphorelay signal transduction system"/>
    <property type="evidence" value="ECO:0007669"/>
    <property type="project" value="InterPro"/>
</dbReference>
<protein>
    <submittedName>
        <fullName evidence="4">DNA-binding NarL/FixJ family response regulator</fullName>
    </submittedName>
</protein>
<dbReference type="PANTHER" id="PTHR43214">
    <property type="entry name" value="TWO-COMPONENT RESPONSE REGULATOR"/>
    <property type="match status" value="1"/>
</dbReference>
<dbReference type="SMART" id="SM00448">
    <property type="entry name" value="REC"/>
    <property type="match status" value="1"/>
</dbReference>
<evidence type="ECO:0000259" key="3">
    <source>
        <dbReference type="PROSITE" id="PS50110"/>
    </source>
</evidence>
<dbReference type="AlphaFoldDB" id="A0AAE3HJ72"/>
<dbReference type="PROSITE" id="PS50110">
    <property type="entry name" value="RESPONSE_REGULATORY"/>
    <property type="match status" value="1"/>
</dbReference>
<comment type="caution">
    <text evidence="4">The sequence shown here is derived from an EMBL/GenBank/DDBJ whole genome shotgun (WGS) entry which is preliminary data.</text>
</comment>
<dbReference type="InterPro" id="IPR058245">
    <property type="entry name" value="NreC/VraR/RcsB-like_REC"/>
</dbReference>
<dbReference type="RefSeq" id="WP_259053545.1">
    <property type="nucleotide sequence ID" value="NZ_JANUCT010000001.1"/>
</dbReference>
<evidence type="ECO:0000256" key="1">
    <source>
        <dbReference type="ARBA" id="ARBA00023125"/>
    </source>
</evidence>
<dbReference type="PANTHER" id="PTHR43214:SF43">
    <property type="entry name" value="TWO-COMPONENT RESPONSE REGULATOR"/>
    <property type="match status" value="1"/>
</dbReference>
<reference evidence="4" key="1">
    <citation type="submission" date="2022-08" db="EMBL/GenBank/DDBJ databases">
        <title>Genomic Encyclopedia of Type Strains, Phase III (KMG-III): the genomes of soil and plant-associated and newly described type strains.</title>
        <authorList>
            <person name="Whitman W."/>
        </authorList>
    </citation>
    <scope>NUCLEOTIDE SEQUENCE</scope>
    <source>
        <strain evidence="4">HMT 1</strain>
    </source>
</reference>
<dbReference type="GO" id="GO:0006355">
    <property type="term" value="P:regulation of DNA-templated transcription"/>
    <property type="evidence" value="ECO:0007669"/>
    <property type="project" value="InterPro"/>
</dbReference>
<dbReference type="Proteomes" id="UP001204445">
    <property type="component" value="Unassembled WGS sequence"/>
</dbReference>
<dbReference type="Pfam" id="PF00072">
    <property type="entry name" value="Response_reg"/>
    <property type="match status" value="1"/>
</dbReference>
<sequence>MSQSEELNVLIVDDHPVVREGCRSLFKSAGDLRLIEAESPSATLTLYEQEQPDVVLLDINLPETGGLELLAMLLKEYPGAKILMFSMYDNAALAARAIELGASGYITKNSAVPHLISAIRQVARGKPFLDPNLVQDVLFINLDIPGSQGDKRDTMIMDLLGQGKTLREIVSITGISYRTVCRICTRLKSRLNVTSINALSRLAVLRNIVSSHPDGRQKAQS</sequence>
<dbReference type="GO" id="GO:0003677">
    <property type="term" value="F:DNA binding"/>
    <property type="evidence" value="ECO:0007669"/>
    <property type="project" value="UniProtKB-KW"/>
</dbReference>
<dbReference type="InterPro" id="IPR001789">
    <property type="entry name" value="Sig_transdc_resp-reg_receiver"/>
</dbReference>
<feature type="modified residue" description="4-aspartylphosphate" evidence="2">
    <location>
        <position position="58"/>
    </location>
</feature>
<keyword evidence="5" id="KW-1185">Reference proteome</keyword>
<keyword evidence="2" id="KW-0597">Phosphoprotein</keyword>
<dbReference type="InterPro" id="IPR039420">
    <property type="entry name" value="WalR-like"/>
</dbReference>
<dbReference type="EMBL" id="JANUCT010000001">
    <property type="protein sequence ID" value="MCS3902163.1"/>
    <property type="molecule type" value="Genomic_DNA"/>
</dbReference>
<dbReference type="InterPro" id="IPR016032">
    <property type="entry name" value="Sig_transdc_resp-reg_C-effctor"/>
</dbReference>
<evidence type="ECO:0000313" key="4">
    <source>
        <dbReference type="EMBL" id="MCS3902163.1"/>
    </source>
</evidence>
<gene>
    <name evidence="4" type="ORF">J2T55_000155</name>
</gene>